<reference evidence="10" key="1">
    <citation type="submission" date="2017-02" db="UniProtKB">
        <authorList>
            <consortium name="WormBaseParasite"/>
        </authorList>
    </citation>
    <scope>IDENTIFICATION</scope>
</reference>
<evidence type="ECO:0000256" key="4">
    <source>
        <dbReference type="ARBA" id="ARBA00022989"/>
    </source>
</evidence>
<dbReference type="InterPro" id="IPR007262">
    <property type="entry name" value="Vps55/LEPROT"/>
</dbReference>
<dbReference type="GO" id="GO:0016020">
    <property type="term" value="C:membrane"/>
    <property type="evidence" value="ECO:0007669"/>
    <property type="project" value="UniProtKB-SubCell"/>
</dbReference>
<dbReference type="WBParaSite" id="DME_0000726601-mRNA-1">
    <property type="protein sequence ID" value="DME_0000726601-mRNA-1"/>
    <property type="gene ID" value="DME_0000726601"/>
</dbReference>
<evidence type="ECO:0000313" key="10">
    <source>
        <dbReference type="WBParaSite" id="DME_0000726601-mRNA-1"/>
    </source>
</evidence>
<gene>
    <name evidence="7" type="ORF">DME_LOCUS9934</name>
</gene>
<evidence type="ECO:0000313" key="7">
    <source>
        <dbReference type="EMBL" id="VDN59961.1"/>
    </source>
</evidence>
<feature type="transmembrane region" description="Helical" evidence="6">
    <location>
        <begin position="33"/>
        <end position="53"/>
    </location>
</feature>
<protein>
    <submittedName>
        <fullName evidence="10">Leptin receptor gene-related protein</fullName>
    </submittedName>
</protein>
<evidence type="ECO:0000313" key="8">
    <source>
        <dbReference type="Proteomes" id="UP000038040"/>
    </source>
</evidence>
<evidence type="ECO:0000256" key="1">
    <source>
        <dbReference type="ARBA" id="ARBA00004141"/>
    </source>
</evidence>
<keyword evidence="4 6" id="KW-1133">Transmembrane helix</keyword>
<evidence type="ECO:0000256" key="3">
    <source>
        <dbReference type="ARBA" id="ARBA00022692"/>
    </source>
</evidence>
<reference evidence="7 9" key="2">
    <citation type="submission" date="2018-11" db="EMBL/GenBank/DDBJ databases">
        <authorList>
            <consortium name="Pathogen Informatics"/>
        </authorList>
    </citation>
    <scope>NUCLEOTIDE SEQUENCE [LARGE SCALE GENOMIC DNA]</scope>
</reference>
<dbReference type="Pfam" id="PF04133">
    <property type="entry name" value="Vps55"/>
    <property type="match status" value="1"/>
</dbReference>
<evidence type="ECO:0000256" key="2">
    <source>
        <dbReference type="ARBA" id="ARBA00005645"/>
    </source>
</evidence>
<evidence type="ECO:0000313" key="9">
    <source>
        <dbReference type="Proteomes" id="UP000274756"/>
    </source>
</evidence>
<keyword evidence="9" id="KW-1185">Reference proteome</keyword>
<dbReference type="Proteomes" id="UP000038040">
    <property type="component" value="Unplaced"/>
</dbReference>
<accession>A0A0N4UI50</accession>
<feature type="transmembrane region" description="Helical" evidence="6">
    <location>
        <begin position="60"/>
        <end position="83"/>
    </location>
</feature>
<dbReference type="OrthoDB" id="14246at2759"/>
<dbReference type="PANTHER" id="PTHR12050">
    <property type="entry name" value="LEPTIN RECEPTOR-RELATED"/>
    <property type="match status" value="1"/>
</dbReference>
<dbReference type="GO" id="GO:0005768">
    <property type="term" value="C:endosome"/>
    <property type="evidence" value="ECO:0007669"/>
    <property type="project" value="TreeGrafter"/>
</dbReference>
<keyword evidence="3 6" id="KW-0812">Transmembrane</keyword>
<dbReference type="AlphaFoldDB" id="A0A0N4UI50"/>
<comment type="subcellular location">
    <subcellularLocation>
        <location evidence="1">Membrane</location>
        <topology evidence="1">Multi-pass membrane protein</topology>
    </subcellularLocation>
</comment>
<comment type="similarity">
    <text evidence="2">Belongs to the OB-RGRP/VPS55 family.</text>
</comment>
<dbReference type="GO" id="GO:0032511">
    <property type="term" value="P:late endosome to vacuole transport via multivesicular body sorting pathway"/>
    <property type="evidence" value="ECO:0007669"/>
    <property type="project" value="TreeGrafter"/>
</dbReference>
<keyword evidence="5 6" id="KW-0472">Membrane</keyword>
<evidence type="ECO:0000256" key="5">
    <source>
        <dbReference type="ARBA" id="ARBA00023136"/>
    </source>
</evidence>
<name>A0A0N4UI50_DRAME</name>
<dbReference type="EMBL" id="UYYG01001196">
    <property type="protein sequence ID" value="VDN59961.1"/>
    <property type="molecule type" value="Genomic_DNA"/>
</dbReference>
<dbReference type="PANTHER" id="PTHR12050:SF0">
    <property type="entry name" value="RH04491P"/>
    <property type="match status" value="1"/>
</dbReference>
<evidence type="ECO:0000256" key="6">
    <source>
        <dbReference type="SAM" id="Phobius"/>
    </source>
</evidence>
<organism evidence="8 10">
    <name type="scientific">Dracunculus medinensis</name>
    <name type="common">Guinea worm</name>
    <dbReference type="NCBI Taxonomy" id="318479"/>
    <lineage>
        <taxon>Eukaryota</taxon>
        <taxon>Metazoa</taxon>
        <taxon>Ecdysozoa</taxon>
        <taxon>Nematoda</taxon>
        <taxon>Chromadorea</taxon>
        <taxon>Rhabditida</taxon>
        <taxon>Spirurina</taxon>
        <taxon>Dracunculoidea</taxon>
        <taxon>Dracunculidae</taxon>
        <taxon>Dracunculus</taxon>
    </lineage>
</organism>
<sequence length="98" mass="10901">MFVITFYILSPMPILIAQRYQDDMGGTSACTELAYFATTGIVVSAFALPMVLAHAGVIRWMACAFANLGSVVMFVTVLCYFYLHREDESGSTWNQPLF</sequence>
<proteinExistence type="inferred from homology"/>
<dbReference type="Proteomes" id="UP000274756">
    <property type="component" value="Unassembled WGS sequence"/>
</dbReference>
<dbReference type="STRING" id="318479.A0A0N4UI50"/>